<feature type="transmembrane region" description="Helical" evidence="1">
    <location>
        <begin position="73"/>
        <end position="95"/>
    </location>
</feature>
<evidence type="ECO:0000256" key="1">
    <source>
        <dbReference type="SAM" id="Phobius"/>
    </source>
</evidence>
<accession>V5F7P4</accession>
<gene>
    <name evidence="2" type="ORF">PLEI_2992</name>
</gene>
<proteinExistence type="predicted"/>
<keyword evidence="1" id="KW-1133">Transmembrane helix</keyword>
<sequence>MAILDITISIVVALIVNLMTPMIRDFLLSRYFSLRVKIIGKSNSILLKQKVYLEKSLAWHEERSDSKNLLKWLLPHLFNQLVMFFFIAFSIPLIINFPQNVVGEWLTIGIFILALRQMFLFILLGAITQDILFSEETRERINKQITDINTSISTD</sequence>
<evidence type="ECO:0000313" key="3">
    <source>
        <dbReference type="Proteomes" id="UP000030675"/>
    </source>
</evidence>
<dbReference type="HOGENOM" id="CLU_1693846_0_0_6"/>
<dbReference type="RefSeq" id="WP_023934150.1">
    <property type="nucleotide sequence ID" value="NZ_DF196820.1"/>
</dbReference>
<reference evidence="3" key="1">
    <citation type="submission" date="2012-12" db="EMBL/GenBank/DDBJ databases">
        <title>Genome Sequence of Photobacterium leiognathi lrivu.4.1.</title>
        <authorList>
            <person name="Urbanczyk H."/>
            <person name="Ogura Y."/>
            <person name="Hayashi T."/>
            <person name="Dunlap P.V."/>
        </authorList>
    </citation>
    <scope>NUCLEOTIDE SEQUENCE [LARGE SCALE GENOMIC DNA]</scope>
    <source>
        <strain evidence="3">lrivu.4.1</strain>
    </source>
</reference>
<dbReference type="Proteomes" id="UP000030675">
    <property type="component" value="Unassembled WGS sequence"/>
</dbReference>
<dbReference type="EMBL" id="DF196820">
    <property type="protein sequence ID" value="GAD31334.1"/>
    <property type="molecule type" value="Genomic_DNA"/>
</dbReference>
<keyword evidence="1" id="KW-0472">Membrane</keyword>
<evidence type="ECO:0000313" key="2">
    <source>
        <dbReference type="EMBL" id="GAD31334.1"/>
    </source>
</evidence>
<feature type="transmembrane region" description="Helical" evidence="1">
    <location>
        <begin position="107"/>
        <end position="133"/>
    </location>
</feature>
<keyword evidence="1" id="KW-0812">Transmembrane</keyword>
<name>V5F7P4_PHOLE</name>
<protein>
    <submittedName>
        <fullName evidence="2">Uncharacterized protein</fullName>
    </submittedName>
</protein>
<organism evidence="2 3">
    <name type="scientific">Photobacterium leiognathi lrivu.4.1</name>
    <dbReference type="NCBI Taxonomy" id="1248232"/>
    <lineage>
        <taxon>Bacteria</taxon>
        <taxon>Pseudomonadati</taxon>
        <taxon>Pseudomonadota</taxon>
        <taxon>Gammaproteobacteria</taxon>
        <taxon>Vibrionales</taxon>
        <taxon>Vibrionaceae</taxon>
        <taxon>Photobacterium</taxon>
    </lineage>
</organism>
<dbReference type="AlphaFoldDB" id="V5F7P4"/>
<feature type="transmembrane region" description="Helical" evidence="1">
    <location>
        <begin position="6"/>
        <end position="27"/>
    </location>
</feature>